<dbReference type="Gene3D" id="3.30.70.1820">
    <property type="entry name" value="L1 transposable element, RRM domain"/>
    <property type="match status" value="1"/>
</dbReference>
<reference evidence="1" key="2">
    <citation type="submission" date="2025-08" db="UniProtKB">
        <authorList>
            <consortium name="Ensembl"/>
        </authorList>
    </citation>
    <scope>IDENTIFICATION</scope>
</reference>
<name>A0A096LX19_POEFO</name>
<reference evidence="1" key="3">
    <citation type="submission" date="2025-09" db="UniProtKB">
        <authorList>
            <consortium name="Ensembl"/>
        </authorList>
    </citation>
    <scope>IDENTIFICATION</scope>
</reference>
<evidence type="ECO:0000313" key="2">
    <source>
        <dbReference type="Proteomes" id="UP000028760"/>
    </source>
</evidence>
<accession>A0A096LX19</accession>
<evidence type="ECO:0000313" key="1">
    <source>
        <dbReference type="Ensembl" id="ENSPFOP00000023710.1"/>
    </source>
</evidence>
<dbReference type="AlphaFoldDB" id="A0A096LX19"/>
<proteinExistence type="predicted"/>
<dbReference type="EMBL" id="AYCK01014328">
    <property type="status" value="NOT_ANNOTATED_CDS"/>
    <property type="molecule type" value="Genomic_DNA"/>
</dbReference>
<sequence length="202" mass="22841">AIMEKKKKLADCIEIITQAEVQVSAVEDEHSEELVQSLKGMNKMLEDKVIDMETTSWLHNLRLAGLPEGAEGQEPCSFLEQCILEAFEVAPLQSPIVMEGVHWGPKRGGGAPPRALIMKFLNYKEAAKTKKDILYKKIQVQFYNDLATEVHKQRRGYVAVRQQVQKMGRKHGIIHLAKLLTTQGSNAYTCTTPWMCKTFINK</sequence>
<dbReference type="GeneTree" id="ENSGT01040000240549"/>
<protein>
    <submittedName>
        <fullName evidence="1">Uncharacterized protein</fullName>
    </submittedName>
</protein>
<dbReference type="Ensembl" id="ENSPFOT00000024247.1">
    <property type="protein sequence ID" value="ENSPFOP00000023710.1"/>
    <property type="gene ID" value="ENSPFOG00000023201.1"/>
</dbReference>
<dbReference type="PANTHER" id="PTHR11505">
    <property type="entry name" value="L1 TRANSPOSABLE ELEMENT-RELATED"/>
    <property type="match status" value="1"/>
</dbReference>
<keyword evidence="2" id="KW-1185">Reference proteome</keyword>
<dbReference type="InterPro" id="IPR004244">
    <property type="entry name" value="Transposase_22"/>
</dbReference>
<reference evidence="2" key="1">
    <citation type="submission" date="2013-10" db="EMBL/GenBank/DDBJ databases">
        <authorList>
            <person name="Schartl M."/>
            <person name="Warren W."/>
        </authorList>
    </citation>
    <scope>NUCLEOTIDE SEQUENCE [LARGE SCALE GENOMIC DNA]</scope>
    <source>
        <strain evidence="2">female</strain>
    </source>
</reference>
<organism evidence="1 2">
    <name type="scientific">Poecilia formosa</name>
    <name type="common">Amazon molly</name>
    <name type="synonym">Limia formosa</name>
    <dbReference type="NCBI Taxonomy" id="48698"/>
    <lineage>
        <taxon>Eukaryota</taxon>
        <taxon>Metazoa</taxon>
        <taxon>Chordata</taxon>
        <taxon>Craniata</taxon>
        <taxon>Vertebrata</taxon>
        <taxon>Euteleostomi</taxon>
        <taxon>Actinopterygii</taxon>
        <taxon>Neopterygii</taxon>
        <taxon>Teleostei</taxon>
        <taxon>Neoteleostei</taxon>
        <taxon>Acanthomorphata</taxon>
        <taxon>Ovalentaria</taxon>
        <taxon>Atherinomorphae</taxon>
        <taxon>Cyprinodontiformes</taxon>
        <taxon>Poeciliidae</taxon>
        <taxon>Poeciliinae</taxon>
        <taxon>Poecilia</taxon>
    </lineage>
</organism>
<dbReference type="Proteomes" id="UP000028760">
    <property type="component" value="Unassembled WGS sequence"/>
</dbReference>